<comment type="function">
    <text evidence="2 12">Catalyzes a salvage reaction resulting in the formation of AMP, that is energically less costly than de novo synthesis.</text>
</comment>
<evidence type="ECO:0000313" key="15">
    <source>
        <dbReference type="Proteomes" id="UP000000442"/>
    </source>
</evidence>
<dbReference type="GO" id="GO:0006166">
    <property type="term" value="P:purine ribonucleoside salvage"/>
    <property type="evidence" value="ECO:0007669"/>
    <property type="project" value="UniProtKB-UniRule"/>
</dbReference>
<comment type="similarity">
    <text evidence="5 12">Belongs to the purine/pyrimidine phosphoribosyltransferase family.</text>
</comment>
<dbReference type="PANTHER" id="PTHR11776:SF7">
    <property type="entry name" value="PHOSPHORIBOSYLTRANSFERASE DOMAIN-CONTAINING PROTEIN"/>
    <property type="match status" value="1"/>
</dbReference>
<proteinExistence type="inferred from homology"/>
<dbReference type="GO" id="GO:0006168">
    <property type="term" value="P:adenine salvage"/>
    <property type="evidence" value="ECO:0007669"/>
    <property type="project" value="InterPro"/>
</dbReference>
<dbReference type="KEGG" id="dat:HRM2_05200"/>
<dbReference type="NCBIfam" id="NF002634">
    <property type="entry name" value="PRK02304.1-3"/>
    <property type="match status" value="1"/>
</dbReference>
<evidence type="ECO:0000256" key="3">
    <source>
        <dbReference type="ARBA" id="ARBA00004496"/>
    </source>
</evidence>
<dbReference type="Proteomes" id="UP000000442">
    <property type="component" value="Chromosome"/>
</dbReference>
<evidence type="ECO:0000259" key="13">
    <source>
        <dbReference type="Pfam" id="PF00156"/>
    </source>
</evidence>
<dbReference type="InterPro" id="IPR029057">
    <property type="entry name" value="PRTase-like"/>
</dbReference>
<evidence type="ECO:0000256" key="4">
    <source>
        <dbReference type="ARBA" id="ARBA00004659"/>
    </source>
</evidence>
<evidence type="ECO:0000256" key="10">
    <source>
        <dbReference type="ARBA" id="ARBA00022679"/>
    </source>
</evidence>
<evidence type="ECO:0000256" key="9">
    <source>
        <dbReference type="ARBA" id="ARBA00022676"/>
    </source>
</evidence>
<evidence type="ECO:0000256" key="11">
    <source>
        <dbReference type="ARBA" id="ARBA00022726"/>
    </source>
</evidence>
<keyword evidence="11 12" id="KW-0660">Purine salvage</keyword>
<dbReference type="NCBIfam" id="NF002636">
    <property type="entry name" value="PRK02304.1-5"/>
    <property type="match status" value="1"/>
</dbReference>
<comment type="pathway">
    <text evidence="4 12">Purine metabolism; AMP biosynthesis via salvage pathway; AMP from adenine: step 1/1.</text>
</comment>
<comment type="subcellular location">
    <subcellularLocation>
        <location evidence="3 12">Cytoplasm</location>
    </subcellularLocation>
</comment>
<dbReference type="GO" id="GO:0044209">
    <property type="term" value="P:AMP salvage"/>
    <property type="evidence" value="ECO:0007669"/>
    <property type="project" value="UniProtKB-UniRule"/>
</dbReference>
<dbReference type="InterPro" id="IPR050120">
    <property type="entry name" value="Adenine_PRTase"/>
</dbReference>
<dbReference type="NCBIfam" id="TIGR01090">
    <property type="entry name" value="apt"/>
    <property type="match status" value="1"/>
</dbReference>
<dbReference type="HAMAP" id="MF_00004">
    <property type="entry name" value="Aden_phosphoribosyltr"/>
    <property type="match status" value="1"/>
</dbReference>
<evidence type="ECO:0000256" key="7">
    <source>
        <dbReference type="ARBA" id="ARBA00011893"/>
    </source>
</evidence>
<dbReference type="InterPro" id="IPR000836">
    <property type="entry name" value="PRTase_dom"/>
</dbReference>
<dbReference type="SUPFAM" id="SSF53271">
    <property type="entry name" value="PRTase-like"/>
    <property type="match status" value="1"/>
</dbReference>
<evidence type="ECO:0000256" key="6">
    <source>
        <dbReference type="ARBA" id="ARBA00011738"/>
    </source>
</evidence>
<keyword evidence="8 12" id="KW-0963">Cytoplasm</keyword>
<comment type="subunit">
    <text evidence="6 12">Homodimer.</text>
</comment>
<comment type="catalytic activity">
    <reaction evidence="1 12">
        <text>AMP + diphosphate = 5-phospho-alpha-D-ribose 1-diphosphate + adenine</text>
        <dbReference type="Rhea" id="RHEA:16609"/>
        <dbReference type="ChEBI" id="CHEBI:16708"/>
        <dbReference type="ChEBI" id="CHEBI:33019"/>
        <dbReference type="ChEBI" id="CHEBI:58017"/>
        <dbReference type="ChEBI" id="CHEBI:456215"/>
        <dbReference type="EC" id="2.4.2.7"/>
    </reaction>
</comment>
<keyword evidence="10 12" id="KW-0808">Transferase</keyword>
<dbReference type="GO" id="GO:0003999">
    <property type="term" value="F:adenine phosphoribosyltransferase activity"/>
    <property type="evidence" value="ECO:0007669"/>
    <property type="project" value="UniProtKB-UniRule"/>
</dbReference>
<evidence type="ECO:0000256" key="8">
    <source>
        <dbReference type="ARBA" id="ARBA00022490"/>
    </source>
</evidence>
<dbReference type="PANTHER" id="PTHR11776">
    <property type="entry name" value="ADENINE PHOSPHORIBOSYLTRANSFERASE"/>
    <property type="match status" value="1"/>
</dbReference>
<dbReference type="CDD" id="cd06223">
    <property type="entry name" value="PRTases_typeI"/>
    <property type="match status" value="1"/>
</dbReference>
<keyword evidence="9 12" id="KW-0328">Glycosyltransferase</keyword>
<keyword evidence="15" id="KW-1185">Reference proteome</keyword>
<dbReference type="FunFam" id="3.40.50.2020:FF:000004">
    <property type="entry name" value="Adenine phosphoribosyltransferase"/>
    <property type="match status" value="1"/>
</dbReference>
<gene>
    <name evidence="14" type="primary">apt1</name>
    <name evidence="12" type="synonym">apt</name>
    <name evidence="14" type="ordered locus">HRM2_05200</name>
</gene>
<name>C0QHS6_DESAH</name>
<dbReference type="RefSeq" id="WP_012662883.1">
    <property type="nucleotide sequence ID" value="NC_012108.1"/>
</dbReference>
<dbReference type="EMBL" id="CP001087">
    <property type="protein sequence ID" value="ACN13634.1"/>
    <property type="molecule type" value="Genomic_DNA"/>
</dbReference>
<reference evidence="14 15" key="1">
    <citation type="journal article" date="2009" name="Environ. Microbiol.">
        <title>Genome sequence of Desulfobacterium autotrophicum HRM2, a marine sulfate reducer oxidizing organic carbon completely to carbon dioxide.</title>
        <authorList>
            <person name="Strittmatter A.W."/>
            <person name="Liesegang H."/>
            <person name="Rabus R."/>
            <person name="Decker I."/>
            <person name="Amann J."/>
            <person name="Andres S."/>
            <person name="Henne A."/>
            <person name="Fricke W.F."/>
            <person name="Martinez-Arias R."/>
            <person name="Bartels D."/>
            <person name="Goesmann A."/>
            <person name="Krause L."/>
            <person name="Puehler A."/>
            <person name="Klenk H.P."/>
            <person name="Richter M."/>
            <person name="Schuler M."/>
            <person name="Gloeckner F.O."/>
            <person name="Meyerdierks A."/>
            <person name="Gottschalk G."/>
            <person name="Amann R."/>
        </authorList>
    </citation>
    <scope>NUCLEOTIDE SEQUENCE [LARGE SCALE GENOMIC DNA]</scope>
    <source>
        <strain evidence="15">ATCC 43914 / DSM 3382 / HRM2</strain>
    </source>
</reference>
<dbReference type="Gene3D" id="3.40.50.2020">
    <property type="match status" value="1"/>
</dbReference>
<dbReference type="Pfam" id="PF00156">
    <property type="entry name" value="Pribosyltran"/>
    <property type="match status" value="1"/>
</dbReference>
<sequence>MRFKPRTNQVEQMDIIKNSIRSIPGWPIKGVTFRDITTLMQDPDINRKTTDIFFDRYKNMAIDKVVGIDARGFVFGAILAHQLHVGFVPVRKKGKLPYKTISESYSLEYGKDTLEIHEDAIKKGERVIIMDDLIATGGTIGATVKLVEKIGGHIVECAFVVELPDLKGRSRLNGHSIFSIVAFDGD</sequence>
<dbReference type="EC" id="2.4.2.7" evidence="7 12"/>
<dbReference type="HOGENOM" id="CLU_063339_3_0_7"/>
<organism evidence="14 15">
    <name type="scientific">Desulforapulum autotrophicum (strain ATCC 43914 / DSM 3382 / VKM B-1955 / HRM2)</name>
    <name type="common">Desulfobacterium autotrophicum</name>
    <dbReference type="NCBI Taxonomy" id="177437"/>
    <lineage>
        <taxon>Bacteria</taxon>
        <taxon>Pseudomonadati</taxon>
        <taxon>Thermodesulfobacteriota</taxon>
        <taxon>Desulfobacteria</taxon>
        <taxon>Desulfobacterales</taxon>
        <taxon>Desulfobacteraceae</taxon>
        <taxon>Desulforapulum</taxon>
    </lineage>
</organism>
<dbReference type="eggNOG" id="COG0503">
    <property type="taxonomic scope" value="Bacteria"/>
</dbReference>
<evidence type="ECO:0000256" key="2">
    <source>
        <dbReference type="ARBA" id="ARBA00003968"/>
    </source>
</evidence>
<evidence type="ECO:0000256" key="5">
    <source>
        <dbReference type="ARBA" id="ARBA00008391"/>
    </source>
</evidence>
<feature type="domain" description="Phosphoribosyltransferase" evidence="13">
    <location>
        <begin position="44"/>
        <end position="171"/>
    </location>
</feature>
<dbReference type="UniPathway" id="UPA00588">
    <property type="reaction ID" value="UER00646"/>
</dbReference>
<evidence type="ECO:0000256" key="12">
    <source>
        <dbReference type="HAMAP-Rule" id="MF_00004"/>
    </source>
</evidence>
<dbReference type="STRING" id="177437.HRM2_05200"/>
<evidence type="ECO:0000313" key="14">
    <source>
        <dbReference type="EMBL" id="ACN13634.1"/>
    </source>
</evidence>
<evidence type="ECO:0000256" key="1">
    <source>
        <dbReference type="ARBA" id="ARBA00000868"/>
    </source>
</evidence>
<dbReference type="AlphaFoldDB" id="C0QHS6"/>
<dbReference type="InterPro" id="IPR005764">
    <property type="entry name" value="Ade_phspho_trans"/>
</dbReference>
<accession>C0QHS6</accession>
<dbReference type="GO" id="GO:0005737">
    <property type="term" value="C:cytoplasm"/>
    <property type="evidence" value="ECO:0007669"/>
    <property type="project" value="UniProtKB-SubCell"/>
</dbReference>
<protein>
    <recommendedName>
        <fullName evidence="7 12">Adenine phosphoribosyltransferase</fullName>
        <shortName evidence="12">APRT</shortName>
        <ecNumber evidence="7 12">2.4.2.7</ecNumber>
    </recommendedName>
</protein>